<keyword evidence="7 14" id="KW-0812">Transmembrane</keyword>
<comment type="pathway">
    <text evidence="2 14">Protein modification; protein glycosylation.</text>
</comment>
<keyword evidence="5 14" id="KW-0328">Glycosyltransferase</keyword>
<accession>A0A8H8CN55</accession>
<keyword evidence="8 14" id="KW-0256">Endoplasmic reticulum</keyword>
<comment type="caution">
    <text evidence="15">The sequence shown here is derived from an EMBL/GenBank/DDBJ whole genome shotgun (WGS) entry which is preliminary data.</text>
</comment>
<dbReference type="Pfam" id="PF05208">
    <property type="entry name" value="ALG3"/>
    <property type="match status" value="1"/>
</dbReference>
<gene>
    <name evidence="15" type="ORF">JR316_003600</name>
</gene>
<feature type="transmembrane region" description="Helical" evidence="14">
    <location>
        <begin position="52"/>
        <end position="72"/>
    </location>
</feature>
<evidence type="ECO:0000256" key="7">
    <source>
        <dbReference type="ARBA" id="ARBA00022692"/>
    </source>
</evidence>
<evidence type="ECO:0000256" key="9">
    <source>
        <dbReference type="ARBA" id="ARBA00022989"/>
    </source>
</evidence>
<evidence type="ECO:0000313" key="15">
    <source>
        <dbReference type="EMBL" id="KAG5171513.1"/>
    </source>
</evidence>
<evidence type="ECO:0000256" key="1">
    <source>
        <dbReference type="ARBA" id="ARBA00004477"/>
    </source>
</evidence>
<comment type="caution">
    <text evidence="14">Lacks conserved residue(s) required for the propagation of feature annotation.</text>
</comment>
<protein>
    <recommendedName>
        <fullName evidence="4 14">Dol-P-Man:Man(5)GlcNAc(2)-PP-Dol alpha-1,3-mannosyltransferase</fullName>
        <ecNumber evidence="3 14">2.4.1.258</ecNumber>
    </recommendedName>
    <alternativeName>
        <fullName evidence="14">Dol-P-Man-dependent alpha(1-3)-mannosyltransferase</fullName>
    </alternativeName>
</protein>
<name>A0A8H8CN55_PSICU</name>
<sequence length="131" mass="14822">MIQTKVFLQGQHNYSLITGPTGPLVYPAGHVRIHHFLYDITDAGRNIQLAQIIYGILYMATLVLSCAIYRSAGNIPNWVILLLPMSKRLHSIFVLRLFNDCWSVMAVQASILCFQNGFFDTGILLFRFVTS</sequence>
<keyword evidence="6 14" id="KW-0808">Transferase</keyword>
<evidence type="ECO:0000256" key="3">
    <source>
        <dbReference type="ARBA" id="ARBA00011964"/>
    </source>
</evidence>
<reference evidence="15" key="1">
    <citation type="submission" date="2021-02" db="EMBL/GenBank/DDBJ databases">
        <title>Psilocybe cubensis genome.</title>
        <authorList>
            <person name="Mckernan K.J."/>
            <person name="Crawford S."/>
            <person name="Trippe A."/>
            <person name="Kane L.T."/>
            <person name="Mclaughlin S."/>
        </authorList>
    </citation>
    <scope>NUCLEOTIDE SEQUENCE [LARGE SCALE GENOMIC DNA]</scope>
    <source>
        <strain evidence="15">MGC-MH-2018</strain>
    </source>
</reference>
<evidence type="ECO:0000256" key="8">
    <source>
        <dbReference type="ARBA" id="ARBA00022824"/>
    </source>
</evidence>
<dbReference type="GO" id="GO:0052925">
    <property type="term" value="F:dol-P-Man:Man(5)GlcNAc(2)-PP-Dol alpha-1,3-mannosyltransferase activity"/>
    <property type="evidence" value="ECO:0007669"/>
    <property type="project" value="UniProtKB-EC"/>
</dbReference>
<comment type="catalytic activity">
    <reaction evidence="12 14">
        <text>an alpha-D-Man-(1-&gt;2)-alpha-D-Man-(1-&gt;2)-alpha-D-Man-(1-&gt;3)-[alpha-D-Man-(1-&gt;6)]-beta-D-Man-(1-&gt;4)-beta-D-GlcNAc-(1-&gt;4)-alpha-D-GlcNAc-diphospho-di-trans,poly-cis-dolichol + a di-trans,poly-cis-dolichyl beta-D-mannosyl phosphate = an alpha-D-Man-(1-&gt;2)-alpha-D-Man-(1-&gt;2)-alpha-D-Man-(1-&gt;3)-[alpha-D-Man-(1-&gt;3)-alpha-D-Man-(1-&gt;6)]-beta-D-Man-(1-&gt;4)-beta-D-GlcNAc-(1-&gt;4)-alpha-D-GlcNAc-diphospho-di-trans,poly-cis-dolichol + a di-trans,poly-cis-dolichyl phosphate + H(+)</text>
        <dbReference type="Rhea" id="RHEA:29527"/>
        <dbReference type="Rhea" id="RHEA-COMP:19498"/>
        <dbReference type="Rhea" id="RHEA-COMP:19501"/>
        <dbReference type="Rhea" id="RHEA-COMP:19516"/>
        <dbReference type="Rhea" id="RHEA-COMP:19517"/>
        <dbReference type="ChEBI" id="CHEBI:15378"/>
        <dbReference type="ChEBI" id="CHEBI:57683"/>
        <dbReference type="ChEBI" id="CHEBI:58211"/>
        <dbReference type="ChEBI" id="CHEBI:132515"/>
        <dbReference type="ChEBI" id="CHEBI:132516"/>
        <dbReference type="EC" id="2.4.1.258"/>
    </reaction>
    <physiologicalReaction direction="left-to-right" evidence="12 14">
        <dbReference type="Rhea" id="RHEA:29528"/>
    </physiologicalReaction>
</comment>
<proteinExistence type="inferred from homology"/>
<dbReference type="UniPathway" id="UPA00378"/>
<evidence type="ECO:0000256" key="14">
    <source>
        <dbReference type="RuleBase" id="RU364047"/>
    </source>
</evidence>
<evidence type="ECO:0000256" key="2">
    <source>
        <dbReference type="ARBA" id="ARBA00004922"/>
    </source>
</evidence>
<evidence type="ECO:0000256" key="13">
    <source>
        <dbReference type="ARBA" id="ARBA00093457"/>
    </source>
</evidence>
<evidence type="ECO:0000256" key="6">
    <source>
        <dbReference type="ARBA" id="ARBA00022679"/>
    </source>
</evidence>
<dbReference type="PANTHER" id="PTHR12646:SF0">
    <property type="entry name" value="DOL-P-MAN:MAN(5)GLCNAC(2)-PP-DOL ALPHA-1,3-MANNOSYLTRANSFERASE"/>
    <property type="match status" value="1"/>
</dbReference>
<evidence type="ECO:0000256" key="4">
    <source>
        <dbReference type="ARBA" id="ARBA00015561"/>
    </source>
</evidence>
<evidence type="ECO:0000256" key="12">
    <source>
        <dbReference type="ARBA" id="ARBA00049506"/>
    </source>
</evidence>
<dbReference type="EC" id="2.4.1.258" evidence="3 14"/>
<keyword evidence="10 14" id="KW-0472">Membrane</keyword>
<evidence type="ECO:0000256" key="11">
    <source>
        <dbReference type="ARBA" id="ARBA00044743"/>
    </source>
</evidence>
<dbReference type="AlphaFoldDB" id="A0A8H8CN55"/>
<evidence type="ECO:0000256" key="10">
    <source>
        <dbReference type="ARBA" id="ARBA00023136"/>
    </source>
</evidence>
<comment type="function">
    <text evidence="11 14">Dol-P-Man:Man(5)GlcNAc(2)-PP-Dol alpha-1,3-mannosyltransferase that operates in the biosynthetic pathway of dolichol-linked oligosaccharides, the glycan precursors employed in protein asparagine (N)-glycosylation. The assembly of dolichol-linked oligosaccharides begins on the cytosolic side of the endoplasmic reticulum membrane and finishes in its lumen. The sequential addition of sugars to dolichol pyrophosphate produces dolichol-linked oligosaccharides containing fourteen sugars, including two GlcNAcs, nine mannoses and three glucoses. Once assembled, the oligosaccharide is transferred from the lipid to nascent proteins by oligosaccharyltransferases. In the lumen of the endoplasmic reticulum, adds the first dolichyl beta-D-mannosyl phosphate derived mannose in an alpha-1,3 linkage to Man(5)GlcNAc(2)-PP-dolichol to produce Man(6)GlcNAc(2)-PP-dolichol.</text>
</comment>
<dbReference type="EMBL" id="JAFIQS010000003">
    <property type="protein sequence ID" value="KAG5171513.1"/>
    <property type="molecule type" value="Genomic_DNA"/>
</dbReference>
<dbReference type="OrthoDB" id="20028at2759"/>
<dbReference type="PANTHER" id="PTHR12646">
    <property type="entry name" value="NOT56 - RELATED"/>
    <property type="match status" value="1"/>
</dbReference>
<organism evidence="15">
    <name type="scientific">Psilocybe cubensis</name>
    <name type="common">Psychedelic mushroom</name>
    <name type="synonym">Stropharia cubensis</name>
    <dbReference type="NCBI Taxonomy" id="181762"/>
    <lineage>
        <taxon>Eukaryota</taxon>
        <taxon>Fungi</taxon>
        <taxon>Dikarya</taxon>
        <taxon>Basidiomycota</taxon>
        <taxon>Agaricomycotina</taxon>
        <taxon>Agaricomycetes</taxon>
        <taxon>Agaricomycetidae</taxon>
        <taxon>Agaricales</taxon>
        <taxon>Agaricineae</taxon>
        <taxon>Strophariaceae</taxon>
        <taxon>Psilocybe</taxon>
    </lineage>
</organism>
<dbReference type="GO" id="GO:0005789">
    <property type="term" value="C:endoplasmic reticulum membrane"/>
    <property type="evidence" value="ECO:0007669"/>
    <property type="project" value="UniProtKB-SubCell"/>
</dbReference>
<evidence type="ECO:0000256" key="5">
    <source>
        <dbReference type="ARBA" id="ARBA00022676"/>
    </source>
</evidence>
<keyword evidence="9 14" id="KW-1133">Transmembrane helix</keyword>
<comment type="similarity">
    <text evidence="13">Belongs to the glycosyltransferase ALG3 family.</text>
</comment>
<comment type="subcellular location">
    <subcellularLocation>
        <location evidence="1 14">Endoplasmic reticulum membrane</location>
        <topology evidence="1 14">Multi-pass membrane protein</topology>
    </subcellularLocation>
</comment>
<dbReference type="InterPro" id="IPR007873">
    <property type="entry name" value="Glycosyltransferase_ALG3"/>
</dbReference>